<feature type="transmembrane region" description="Helical" evidence="6">
    <location>
        <begin position="283"/>
        <end position="302"/>
    </location>
</feature>
<feature type="transmembrane region" description="Helical" evidence="6">
    <location>
        <begin position="336"/>
        <end position="355"/>
    </location>
</feature>
<evidence type="ECO:0000313" key="9">
    <source>
        <dbReference type="Proteomes" id="UP000244855"/>
    </source>
</evidence>
<feature type="transmembrane region" description="Helical" evidence="6">
    <location>
        <begin position="72"/>
        <end position="93"/>
    </location>
</feature>
<feature type="transmembrane region" description="Helical" evidence="6">
    <location>
        <begin position="451"/>
        <end position="473"/>
    </location>
</feature>
<dbReference type="GO" id="GO:0036376">
    <property type="term" value="P:sodium ion export across plasma membrane"/>
    <property type="evidence" value="ECO:0007669"/>
    <property type="project" value="InterPro"/>
</dbReference>
<comment type="subcellular location">
    <subcellularLocation>
        <location evidence="1">Membrane</location>
        <topology evidence="1">Multi-pass membrane protein</topology>
    </subcellularLocation>
</comment>
<feature type="transmembrane region" description="Helical" evidence="6">
    <location>
        <begin position="367"/>
        <end position="384"/>
    </location>
</feature>
<dbReference type="InterPro" id="IPR004712">
    <property type="entry name" value="Na+/H+_antiporter_fungi"/>
</dbReference>
<evidence type="ECO:0000313" key="8">
    <source>
        <dbReference type="EMBL" id="PVI01781.1"/>
    </source>
</evidence>
<proteinExistence type="predicted"/>
<keyword evidence="4 6" id="KW-0472">Membrane</keyword>
<gene>
    <name evidence="8" type="ORF">DM02DRAFT_704153</name>
</gene>
<keyword evidence="9" id="KW-1185">Reference proteome</keyword>
<dbReference type="GO" id="GO:0015385">
    <property type="term" value="F:sodium:proton antiporter activity"/>
    <property type="evidence" value="ECO:0007669"/>
    <property type="project" value="InterPro"/>
</dbReference>
<keyword evidence="2 6" id="KW-0812">Transmembrane</keyword>
<keyword evidence="3 6" id="KW-1133">Transmembrane helix</keyword>
<dbReference type="InterPro" id="IPR006153">
    <property type="entry name" value="Cation/H_exchanger_TM"/>
</dbReference>
<dbReference type="GO" id="GO:0120029">
    <property type="term" value="P:proton export across plasma membrane"/>
    <property type="evidence" value="ECO:0007669"/>
    <property type="project" value="InterPro"/>
</dbReference>
<feature type="region of interest" description="Disordered" evidence="5">
    <location>
        <begin position="519"/>
        <end position="551"/>
    </location>
</feature>
<dbReference type="STRING" id="97972.A0A2V1DUE3"/>
<dbReference type="PANTHER" id="PTHR31382">
    <property type="entry name" value="NA(+)/H(+) ANTIPORTER"/>
    <property type="match status" value="1"/>
</dbReference>
<feature type="domain" description="Cation/H+ exchanger transmembrane" evidence="7">
    <location>
        <begin position="18"/>
        <end position="467"/>
    </location>
</feature>
<feature type="transmembrane region" description="Helical" evidence="6">
    <location>
        <begin position="105"/>
        <end position="128"/>
    </location>
</feature>
<dbReference type="Proteomes" id="UP000244855">
    <property type="component" value="Unassembled WGS sequence"/>
</dbReference>
<feature type="compositionally biased region" description="Basic and acidic residues" evidence="5">
    <location>
        <begin position="536"/>
        <end position="551"/>
    </location>
</feature>
<reference evidence="8 9" key="1">
    <citation type="journal article" date="2018" name="Sci. Rep.">
        <title>Comparative genomics provides insights into the lifestyle and reveals functional heterogeneity of dark septate endophytic fungi.</title>
        <authorList>
            <person name="Knapp D.G."/>
            <person name="Nemeth J.B."/>
            <person name="Barry K."/>
            <person name="Hainaut M."/>
            <person name="Henrissat B."/>
            <person name="Johnson J."/>
            <person name="Kuo A."/>
            <person name="Lim J.H.P."/>
            <person name="Lipzen A."/>
            <person name="Nolan M."/>
            <person name="Ohm R.A."/>
            <person name="Tamas L."/>
            <person name="Grigoriev I.V."/>
            <person name="Spatafora J.W."/>
            <person name="Nagy L.G."/>
            <person name="Kovacs G.M."/>
        </authorList>
    </citation>
    <scope>NUCLEOTIDE SEQUENCE [LARGE SCALE GENOMIC DNA]</scope>
    <source>
        <strain evidence="8 9">DSE2036</strain>
    </source>
</reference>
<accession>A0A2V1DUE3</accession>
<protein>
    <recommendedName>
        <fullName evidence="7">Cation/H+ exchanger transmembrane domain-containing protein</fullName>
    </recommendedName>
</protein>
<evidence type="ECO:0000256" key="4">
    <source>
        <dbReference type="ARBA" id="ARBA00023136"/>
    </source>
</evidence>
<feature type="transmembrane region" description="Helical" evidence="6">
    <location>
        <begin position="247"/>
        <end position="271"/>
    </location>
</feature>
<dbReference type="EMBL" id="KZ805352">
    <property type="protein sequence ID" value="PVI01781.1"/>
    <property type="molecule type" value="Genomic_DNA"/>
</dbReference>
<dbReference type="GO" id="GO:0005886">
    <property type="term" value="C:plasma membrane"/>
    <property type="evidence" value="ECO:0007669"/>
    <property type="project" value="InterPro"/>
</dbReference>
<feature type="transmembrane region" description="Helical" evidence="6">
    <location>
        <begin position="308"/>
        <end position="324"/>
    </location>
</feature>
<dbReference type="Pfam" id="PF00999">
    <property type="entry name" value="Na_H_Exchanger"/>
    <property type="match status" value="1"/>
</dbReference>
<evidence type="ECO:0000256" key="3">
    <source>
        <dbReference type="ARBA" id="ARBA00022989"/>
    </source>
</evidence>
<sequence length="551" mass="60838">MPVLDVSELNIVIAVIGAFIVAYGVISVKIKQAWYLGEALPAVMLGIILGPISARFLDSERWGSAVEGQKEAITLGICRVVIGVQLVMAGIQLPAKYTQTNWKAMMNVLLPVMTIMWLCTSLCIYITIPKISFLAAMVIGSCCTCTDPVLSQAVAKGPFADKYVPRALREVISAEAGANDGFGFPFLLLATFLIRHADLEGVKFEEGVSTAVIEGSHRLLKRASDAEIGRLGGGIPKALENWIVEGWLYIVLMSVAIGVIIGVFSLFAIKFTLKRRWLDTESFLLFPTAVGLFTLGVCGALGTDDLLACFVAGSVMNWNGLYLEESIKRHDEVNSCVDILLTFGGFMYIGTIFPWDEFQQPDTTGITLGRLFLLGFLVLVFRRIPAIFMTYKVGMPNCVKNWKEALFMGYFGPIGIGAVFFTEHARHFYPKAEEALTAEEENLMRAIGPTIYWLVLFSIVVHGLSIPGLNAIYEWRGVPPIIEEQPHEVPVFSLNAPTPANGYANPKRKSIMVHNRFSRPVSQSPPTELYRWPHSNHSEETLKDHPMKNPV</sequence>
<organism evidence="8 9">
    <name type="scientific">Periconia macrospinosa</name>
    <dbReference type="NCBI Taxonomy" id="97972"/>
    <lineage>
        <taxon>Eukaryota</taxon>
        <taxon>Fungi</taxon>
        <taxon>Dikarya</taxon>
        <taxon>Ascomycota</taxon>
        <taxon>Pezizomycotina</taxon>
        <taxon>Dothideomycetes</taxon>
        <taxon>Pleosporomycetidae</taxon>
        <taxon>Pleosporales</taxon>
        <taxon>Massarineae</taxon>
        <taxon>Periconiaceae</taxon>
        <taxon>Periconia</taxon>
    </lineage>
</organism>
<evidence type="ECO:0000256" key="5">
    <source>
        <dbReference type="SAM" id="MobiDB-lite"/>
    </source>
</evidence>
<evidence type="ECO:0000256" key="1">
    <source>
        <dbReference type="ARBA" id="ARBA00004141"/>
    </source>
</evidence>
<evidence type="ECO:0000259" key="7">
    <source>
        <dbReference type="Pfam" id="PF00999"/>
    </source>
</evidence>
<name>A0A2V1DUE3_9PLEO</name>
<feature type="transmembrane region" description="Helical" evidence="6">
    <location>
        <begin position="405"/>
        <end position="422"/>
    </location>
</feature>
<dbReference type="GO" id="GO:0042391">
    <property type="term" value="P:regulation of membrane potential"/>
    <property type="evidence" value="ECO:0007669"/>
    <property type="project" value="InterPro"/>
</dbReference>
<dbReference type="OrthoDB" id="5327978at2759"/>
<feature type="transmembrane region" description="Helical" evidence="6">
    <location>
        <begin position="33"/>
        <end position="52"/>
    </location>
</feature>
<dbReference type="AlphaFoldDB" id="A0A2V1DUE3"/>
<dbReference type="PANTHER" id="PTHR31382:SF3">
    <property type="entry name" value="SODIUM ION_PROTON EXCHANGER (EUROFUNG)"/>
    <property type="match status" value="1"/>
</dbReference>
<evidence type="ECO:0000256" key="6">
    <source>
        <dbReference type="SAM" id="Phobius"/>
    </source>
</evidence>
<feature type="transmembrane region" description="Helical" evidence="6">
    <location>
        <begin position="6"/>
        <end position="26"/>
    </location>
</feature>
<evidence type="ECO:0000256" key="2">
    <source>
        <dbReference type="ARBA" id="ARBA00022692"/>
    </source>
</evidence>